<evidence type="ECO:0000256" key="5">
    <source>
        <dbReference type="ARBA" id="ARBA00022723"/>
    </source>
</evidence>
<dbReference type="Proteomes" id="UP000736164">
    <property type="component" value="Unassembled WGS sequence"/>
</dbReference>
<proteinExistence type="predicted"/>
<dbReference type="EMBL" id="JAAWVO010036842">
    <property type="protein sequence ID" value="MBN3317838.1"/>
    <property type="molecule type" value="Genomic_DNA"/>
</dbReference>
<dbReference type="PANTHER" id="PTHR18905:SF12">
    <property type="entry name" value="NINEIN-LIKE PROTEIN"/>
    <property type="match status" value="1"/>
</dbReference>
<dbReference type="GO" id="GO:0005813">
    <property type="term" value="C:centrosome"/>
    <property type="evidence" value="ECO:0007669"/>
    <property type="project" value="UniProtKB-SubCell"/>
</dbReference>
<keyword evidence="7" id="KW-0106">Calcium</keyword>
<sequence length="1566" mass="178516">CGGMDEEEQNHYVSQLREVFDSCDTTGTGYLDKEELSELCRKLHLEPHLPVILSTLLGPGHYARVNFEEFKEGFVAVLSHSLELSTSEEESSYLEPVLAEEVRPKYVKGTKRYGRRSRPEARGSEVEIAEDPETPGPRAARGEPFSWGARTEQLRRSASLESVEVSGRQPRAAPGLLPGGSWLHIREPLVFEPVSGGHGGRFSRDSFPLHSALPEPAPIHVSCQVRGQSRRWKPDAVGSPRQTAGPRDVTDGQMKAIWDELGVGGSGYLNRQELSLVCDSIGLGGLQSEELDALFARLDKDRDGRVSLKEFQEGLFRPAPLSAPTTSTPIKPQQWGSLSQAFEDSASRSARPSVLSTTVGPRLLSCLDDGSGGASAEQVIGIWSSEGIRNGKDILQILEFPLDEKLSLAELTLALDNELLSSANGIHQAALISYKSEIQFLHVQAEQACKERDKLKADLERAEKRNLQLVREVDDRHAAMESLNESKIKDLEQDYRDKLSAIRSDLERENELLWQQANQQKAKLEEDLATLWAEDTSLRADVTAAAEENSHLEKEVNELRKKLSESEKTISKLQKDLDNLLMSKFGALDPHGSGLLGQEEHFAEIIKEYELQCRELRDRNDELHTELEILRGQVADRRSRHRQDTGSGDPRAAGRAALTDSGPISPEKDPENMSIETELAVQQLKEKHQQELQDLKIQLETKVNFYERSIELMKRNMEVERKDIEQGFKMEISELEEQKRQLEEKSERLQEAVAGLKSPLPSWGPEHDKRLLRERAELEQSYAKEISHLVQSLTAEKDQLEEELTRKLERELQQMREEAAEEIEQRLSERESQHAESLRTLVHQLCHEKSQRQSLKEHCDRERIRWESREQEPLLESGKNKQITEIQQLTVELQEEELETGAKGEGGLLGMHVEQTDDRNFLQAGPESQLKGKKMFQENYSDQKLQNAQDLLKNTEEELLLPTDKLTKMEDLLKIGDKLPRNPTDTNQPLFAGLVPRGDELSELRRQREDLVIKLQQTELEAQEQLRQAKQDFEMEKNKLKEQLFHMEKLVTDLEAVMGEDGTHRAELDRLTSENSTLKDRLSALQQDSQKLEVDVNRKRKQLEQMTSEKETIQAKSELISQEASEFQSRLCREEVMDLSNRNLQLSSENAELTSQIRADQSAIQLLSERLAEASRQTGEEAAVAGQLREAVARLEGEQAGWQRQRELMEQELRAAREKLSRLRDLESELSSLALKHQWLEQDRQRLLEEAEERNRKMETLQASLQALDSQTEQLHSELRAAGRDKTRLAEDAAASQEMLQEAKDKVQELEASVQRLCHENEQLEIAHRQREQQEVLSLRKEHQALRSQHEELLQKVELLQAHEAELGQVTQECQALKSKQAELEAELQESQDQLLQAGAALALARSQHAREAQQLRERAGAALSREQEAELRARLAEERRRGQQLQEQLRAQLEQASTQMGLQQDHYETVLKRTEERMKEVELKLKTLRELLQEKVEQLKEQLAKNAKSDVLLKDLYVENSQLMKALQVTEQRQKSVEKTNFVLEEKIAALNRLLRKIAPATLMA</sequence>
<feature type="coiled-coil region" evidence="10">
    <location>
        <begin position="783"/>
        <end position="829"/>
    </location>
</feature>
<dbReference type="SMART" id="SM00054">
    <property type="entry name" value="EFh"/>
    <property type="match status" value="3"/>
</dbReference>
<feature type="region of interest" description="Disordered" evidence="11">
    <location>
        <begin position="634"/>
        <end position="672"/>
    </location>
</feature>
<feature type="coiled-coil region" evidence="10">
    <location>
        <begin position="678"/>
        <end position="755"/>
    </location>
</feature>
<dbReference type="SUPFAM" id="SSF47473">
    <property type="entry name" value="EF-hand"/>
    <property type="match status" value="1"/>
</dbReference>
<feature type="region of interest" description="Disordered" evidence="11">
    <location>
        <begin position="110"/>
        <end position="148"/>
    </location>
</feature>
<protein>
    <submittedName>
        <fullName evidence="13">NINL protein</fullName>
    </submittedName>
</protein>
<keyword evidence="2" id="KW-0963">Cytoplasm</keyword>
<keyword evidence="4" id="KW-0493">Microtubule</keyword>
<feature type="domain" description="EF-hand" evidence="12">
    <location>
        <begin position="11"/>
        <end position="46"/>
    </location>
</feature>
<feature type="coiled-coil region" evidence="10">
    <location>
        <begin position="542"/>
        <end position="633"/>
    </location>
</feature>
<feature type="coiled-coil region" evidence="10">
    <location>
        <begin position="445"/>
        <end position="472"/>
    </location>
</feature>
<feature type="coiled-coil region" evidence="10">
    <location>
        <begin position="1001"/>
        <end position="1510"/>
    </location>
</feature>
<feature type="domain" description="EF-hand" evidence="12">
    <location>
        <begin position="249"/>
        <end position="284"/>
    </location>
</feature>
<evidence type="ECO:0000256" key="3">
    <source>
        <dbReference type="ARBA" id="ARBA00022553"/>
    </source>
</evidence>
<dbReference type="CDD" id="cd00051">
    <property type="entry name" value="EFh"/>
    <property type="match status" value="1"/>
</dbReference>
<feature type="region of interest" description="Disordered" evidence="11">
    <location>
        <begin position="230"/>
        <end position="249"/>
    </location>
</feature>
<evidence type="ECO:0000313" key="13">
    <source>
        <dbReference type="EMBL" id="MBN3317838.1"/>
    </source>
</evidence>
<evidence type="ECO:0000256" key="2">
    <source>
        <dbReference type="ARBA" id="ARBA00022490"/>
    </source>
</evidence>
<feature type="non-terminal residue" evidence="13">
    <location>
        <position position="1566"/>
    </location>
</feature>
<dbReference type="FunFam" id="1.10.238.10:FF:000094">
    <property type="entry name" value="ninein isoform X7"/>
    <property type="match status" value="1"/>
</dbReference>
<dbReference type="GO" id="GO:0034454">
    <property type="term" value="P:microtubule anchoring at centrosome"/>
    <property type="evidence" value="ECO:0007669"/>
    <property type="project" value="TreeGrafter"/>
</dbReference>
<dbReference type="Pfam" id="PF13499">
    <property type="entry name" value="EF-hand_7"/>
    <property type="match status" value="1"/>
</dbReference>
<evidence type="ECO:0000256" key="4">
    <source>
        <dbReference type="ARBA" id="ARBA00022701"/>
    </source>
</evidence>
<accession>A0A8J7TC38</accession>
<organism evidence="13 14">
    <name type="scientific">Atractosteus spatula</name>
    <name type="common">Alligator gar</name>
    <name type="synonym">Lepisosteus spatula</name>
    <dbReference type="NCBI Taxonomy" id="7917"/>
    <lineage>
        <taxon>Eukaryota</taxon>
        <taxon>Metazoa</taxon>
        <taxon>Chordata</taxon>
        <taxon>Craniata</taxon>
        <taxon>Vertebrata</taxon>
        <taxon>Euteleostomi</taxon>
        <taxon>Actinopterygii</taxon>
        <taxon>Neopterygii</taxon>
        <taxon>Holostei</taxon>
        <taxon>Semionotiformes</taxon>
        <taxon>Lepisosteidae</taxon>
        <taxon>Atractosteus</taxon>
    </lineage>
</organism>
<keyword evidence="9" id="KW-0206">Cytoskeleton</keyword>
<gene>
    <name evidence="13" type="primary">Ninl</name>
    <name evidence="13" type="ORF">GTO95_0007780</name>
</gene>
<evidence type="ECO:0000313" key="14">
    <source>
        <dbReference type="Proteomes" id="UP000736164"/>
    </source>
</evidence>
<keyword evidence="3" id="KW-0597">Phosphoprotein</keyword>
<evidence type="ECO:0000256" key="7">
    <source>
        <dbReference type="ARBA" id="ARBA00022837"/>
    </source>
</evidence>
<evidence type="ECO:0000256" key="1">
    <source>
        <dbReference type="ARBA" id="ARBA00004300"/>
    </source>
</evidence>
<keyword evidence="6" id="KW-0677">Repeat</keyword>
<keyword evidence="5" id="KW-0479">Metal-binding</keyword>
<evidence type="ECO:0000256" key="6">
    <source>
        <dbReference type="ARBA" id="ARBA00022737"/>
    </source>
</evidence>
<keyword evidence="14" id="KW-1185">Reference proteome</keyword>
<comment type="caution">
    <text evidence="13">The sequence shown here is derived from an EMBL/GenBank/DDBJ whole genome shotgun (WGS) entry which is preliminary data.</text>
</comment>
<dbReference type="GO" id="GO:0005874">
    <property type="term" value="C:microtubule"/>
    <property type="evidence" value="ECO:0007669"/>
    <property type="project" value="UniProtKB-KW"/>
</dbReference>
<dbReference type="InterPro" id="IPR002048">
    <property type="entry name" value="EF_hand_dom"/>
</dbReference>
<dbReference type="PROSITE" id="PS00018">
    <property type="entry name" value="EF_HAND_1"/>
    <property type="match status" value="1"/>
</dbReference>
<feature type="domain" description="EF-hand" evidence="12">
    <location>
        <begin position="286"/>
        <end position="321"/>
    </location>
</feature>
<dbReference type="PROSITE" id="PS50222">
    <property type="entry name" value="EF_HAND_2"/>
    <property type="match status" value="3"/>
</dbReference>
<dbReference type="Gene3D" id="1.10.238.10">
    <property type="entry name" value="EF-hand"/>
    <property type="match status" value="2"/>
</dbReference>
<evidence type="ECO:0000256" key="11">
    <source>
        <dbReference type="SAM" id="MobiDB-lite"/>
    </source>
</evidence>
<evidence type="ECO:0000256" key="8">
    <source>
        <dbReference type="ARBA" id="ARBA00023054"/>
    </source>
</evidence>
<keyword evidence="8 10" id="KW-0175">Coiled coil</keyword>
<dbReference type="InterPro" id="IPR018247">
    <property type="entry name" value="EF_Hand_1_Ca_BS"/>
</dbReference>
<name>A0A8J7TC38_ATRSP</name>
<evidence type="ECO:0000256" key="9">
    <source>
        <dbReference type="ARBA" id="ARBA00023212"/>
    </source>
</evidence>
<dbReference type="GO" id="GO:0005509">
    <property type="term" value="F:calcium ion binding"/>
    <property type="evidence" value="ECO:0007669"/>
    <property type="project" value="InterPro"/>
</dbReference>
<dbReference type="PANTHER" id="PTHR18905">
    <property type="entry name" value="NINEIN"/>
    <property type="match status" value="1"/>
</dbReference>
<evidence type="ECO:0000259" key="12">
    <source>
        <dbReference type="PROSITE" id="PS50222"/>
    </source>
</evidence>
<reference evidence="13" key="1">
    <citation type="journal article" date="2021" name="Cell">
        <title>Tracing the genetic footprints of vertebrate landing in non-teleost ray-finned fishes.</title>
        <authorList>
            <person name="Bi X."/>
            <person name="Wang K."/>
            <person name="Yang L."/>
            <person name="Pan H."/>
            <person name="Jiang H."/>
            <person name="Wei Q."/>
            <person name="Fang M."/>
            <person name="Yu H."/>
            <person name="Zhu C."/>
            <person name="Cai Y."/>
            <person name="He Y."/>
            <person name="Gan X."/>
            <person name="Zeng H."/>
            <person name="Yu D."/>
            <person name="Zhu Y."/>
            <person name="Jiang H."/>
            <person name="Qiu Q."/>
            <person name="Yang H."/>
            <person name="Zhang Y.E."/>
            <person name="Wang W."/>
            <person name="Zhu M."/>
            <person name="He S."/>
            <person name="Zhang G."/>
        </authorList>
    </citation>
    <scope>NUCLEOTIDE SEQUENCE</scope>
    <source>
        <strain evidence="13">Allg_001</strain>
    </source>
</reference>
<comment type="subcellular location">
    <subcellularLocation>
        <location evidence="1">Cytoplasm</location>
        <location evidence="1">Cytoskeleton</location>
        <location evidence="1">Microtubule organizing center</location>
        <location evidence="1">Centrosome</location>
    </subcellularLocation>
</comment>
<feature type="non-terminal residue" evidence="13">
    <location>
        <position position="1"/>
    </location>
</feature>
<evidence type="ECO:0000256" key="10">
    <source>
        <dbReference type="SAM" id="Coils"/>
    </source>
</evidence>
<dbReference type="InterPro" id="IPR011992">
    <property type="entry name" value="EF-hand-dom_pair"/>
</dbReference>